<evidence type="ECO:0000256" key="6">
    <source>
        <dbReference type="ARBA" id="ARBA00022592"/>
    </source>
</evidence>
<dbReference type="GO" id="GO:0045936">
    <property type="term" value="P:negative regulation of phosphate metabolic process"/>
    <property type="evidence" value="ECO:0007669"/>
    <property type="project" value="InterPro"/>
</dbReference>
<feature type="domain" description="PhoU" evidence="8">
    <location>
        <begin position="118"/>
        <end position="203"/>
    </location>
</feature>
<evidence type="ECO:0000259" key="8">
    <source>
        <dbReference type="Pfam" id="PF01895"/>
    </source>
</evidence>
<evidence type="ECO:0000256" key="2">
    <source>
        <dbReference type="ARBA" id="ARBA00008107"/>
    </source>
</evidence>
<keyword evidence="4 7" id="KW-0813">Transport</keyword>
<dbReference type="EMBL" id="VUMN01000025">
    <property type="protein sequence ID" value="MSS59193.1"/>
    <property type="molecule type" value="Genomic_DNA"/>
</dbReference>
<evidence type="ECO:0000256" key="3">
    <source>
        <dbReference type="ARBA" id="ARBA00011738"/>
    </source>
</evidence>
<organism evidence="9 10">
    <name type="scientific">Stecheria intestinalis</name>
    <dbReference type="NCBI Taxonomy" id="2606630"/>
    <lineage>
        <taxon>Bacteria</taxon>
        <taxon>Bacillati</taxon>
        <taxon>Bacillota</taxon>
        <taxon>Erysipelotrichia</taxon>
        <taxon>Erysipelotrichales</taxon>
        <taxon>Erysipelotrichaceae</taxon>
        <taxon>Stecheria</taxon>
    </lineage>
</organism>
<name>A0A7X2TGX1_9FIRM</name>
<dbReference type="FunFam" id="1.20.58.220:FF:000004">
    <property type="entry name" value="Phosphate-specific transport system accessory protein PhoU"/>
    <property type="match status" value="1"/>
</dbReference>
<keyword evidence="6 7" id="KW-0592">Phosphate transport</keyword>
<dbReference type="PANTHER" id="PTHR42930:SF3">
    <property type="entry name" value="PHOSPHATE-SPECIFIC TRANSPORT SYSTEM ACCESSORY PROTEIN PHOU"/>
    <property type="match status" value="1"/>
</dbReference>
<comment type="subunit">
    <text evidence="3 7">Homodimer.</text>
</comment>
<dbReference type="Proteomes" id="UP000461880">
    <property type="component" value="Unassembled WGS sequence"/>
</dbReference>
<dbReference type="InterPro" id="IPR028366">
    <property type="entry name" value="PhoU"/>
</dbReference>
<comment type="similarity">
    <text evidence="2 7">Belongs to the PhoU family.</text>
</comment>
<dbReference type="InterPro" id="IPR026022">
    <property type="entry name" value="PhoU_dom"/>
</dbReference>
<dbReference type="RefSeq" id="WP_154505360.1">
    <property type="nucleotide sequence ID" value="NZ_VUMN01000025.1"/>
</dbReference>
<dbReference type="AlphaFoldDB" id="A0A7X2TGX1"/>
<comment type="caution">
    <text evidence="9">The sequence shown here is derived from an EMBL/GenBank/DDBJ whole genome shotgun (WGS) entry which is preliminary data.</text>
</comment>
<accession>A0A7X2TGX1</accession>
<dbReference type="PIRSF" id="PIRSF003107">
    <property type="entry name" value="PhoU"/>
    <property type="match status" value="1"/>
</dbReference>
<dbReference type="NCBIfam" id="TIGR02135">
    <property type="entry name" value="phoU_full"/>
    <property type="match status" value="1"/>
</dbReference>
<proteinExistence type="inferred from homology"/>
<comment type="function">
    <text evidence="7">Plays a role in the regulation of phosphate uptake.</text>
</comment>
<dbReference type="PANTHER" id="PTHR42930">
    <property type="entry name" value="PHOSPHATE-SPECIFIC TRANSPORT SYSTEM ACCESSORY PROTEIN PHOU"/>
    <property type="match status" value="1"/>
</dbReference>
<keyword evidence="5 7" id="KW-0963">Cytoplasm</keyword>
<gene>
    <name evidence="9" type="primary">phoU</name>
    <name evidence="9" type="ORF">FYJ51_09830</name>
</gene>
<sequence>MRTRFDNELKELENSMTEMGNMCEESISLCLDALFTGNRKTAGEVIVNVSAISREERDIEALCLKLLMQQQPVATDLRVISSALKMVSDMERVGDQAGEISEIVITENLSAANDILNLKKMGTAASKMVSNAISAFTKRDADLARSVIADDDIVDECFSKAKKKLVEIYDNREANMEYALNLLMIAKYFERIGDHAVNIAQWAIFAITGVREGNTN</sequence>
<evidence type="ECO:0000256" key="1">
    <source>
        <dbReference type="ARBA" id="ARBA00004496"/>
    </source>
</evidence>
<dbReference type="GO" id="GO:0005737">
    <property type="term" value="C:cytoplasm"/>
    <property type="evidence" value="ECO:0007669"/>
    <property type="project" value="UniProtKB-SubCell"/>
</dbReference>
<keyword evidence="10" id="KW-1185">Reference proteome</keyword>
<evidence type="ECO:0000256" key="7">
    <source>
        <dbReference type="PIRNR" id="PIRNR003107"/>
    </source>
</evidence>
<dbReference type="Pfam" id="PF01895">
    <property type="entry name" value="PhoU"/>
    <property type="match status" value="2"/>
</dbReference>
<dbReference type="GO" id="GO:0006817">
    <property type="term" value="P:phosphate ion transport"/>
    <property type="evidence" value="ECO:0007669"/>
    <property type="project" value="UniProtKB-KW"/>
</dbReference>
<feature type="domain" description="PhoU" evidence="8">
    <location>
        <begin position="17"/>
        <end position="104"/>
    </location>
</feature>
<reference evidence="9 10" key="1">
    <citation type="submission" date="2019-08" db="EMBL/GenBank/DDBJ databases">
        <title>In-depth cultivation of the pig gut microbiome towards novel bacterial diversity and tailored functional studies.</title>
        <authorList>
            <person name="Wylensek D."/>
            <person name="Hitch T.C.A."/>
            <person name="Clavel T."/>
        </authorList>
    </citation>
    <scope>NUCLEOTIDE SEQUENCE [LARGE SCALE GENOMIC DNA]</scope>
    <source>
        <strain evidence="9 10">Oil+RF-744-GAM-WT-6</strain>
    </source>
</reference>
<dbReference type="Gene3D" id="1.20.58.220">
    <property type="entry name" value="Phosphate transport system protein phou homolog 2, domain 2"/>
    <property type="match status" value="1"/>
</dbReference>
<dbReference type="SUPFAM" id="SSF109755">
    <property type="entry name" value="PhoU-like"/>
    <property type="match status" value="1"/>
</dbReference>
<dbReference type="GO" id="GO:0030643">
    <property type="term" value="P:intracellular phosphate ion homeostasis"/>
    <property type="evidence" value="ECO:0007669"/>
    <property type="project" value="InterPro"/>
</dbReference>
<evidence type="ECO:0000256" key="5">
    <source>
        <dbReference type="ARBA" id="ARBA00022490"/>
    </source>
</evidence>
<evidence type="ECO:0000313" key="10">
    <source>
        <dbReference type="Proteomes" id="UP000461880"/>
    </source>
</evidence>
<evidence type="ECO:0000256" key="4">
    <source>
        <dbReference type="ARBA" id="ARBA00022448"/>
    </source>
</evidence>
<comment type="subcellular location">
    <subcellularLocation>
        <location evidence="1 7">Cytoplasm</location>
    </subcellularLocation>
</comment>
<protein>
    <recommendedName>
        <fullName evidence="7">Phosphate-specific transport system accessory protein PhoU</fullName>
    </recommendedName>
</protein>
<dbReference type="InterPro" id="IPR038078">
    <property type="entry name" value="PhoU-like_sf"/>
</dbReference>
<evidence type="ECO:0000313" key="9">
    <source>
        <dbReference type="EMBL" id="MSS59193.1"/>
    </source>
</evidence>